<organism evidence="1 2">
    <name type="scientific">Deferribacter desulfuricans (strain DSM 14783 / JCM 11476 / NBRC 101012 / SSM1)</name>
    <dbReference type="NCBI Taxonomy" id="639282"/>
    <lineage>
        <taxon>Bacteria</taxon>
        <taxon>Pseudomonadati</taxon>
        <taxon>Deferribacterota</taxon>
        <taxon>Deferribacteres</taxon>
        <taxon>Deferribacterales</taxon>
        <taxon>Deferribacteraceae</taxon>
        <taxon>Deferribacter</taxon>
    </lineage>
</organism>
<gene>
    <name evidence="1" type="ordered locus">DEFDS_P155</name>
</gene>
<geneLocation type="plasmid" evidence="1 2">
    <name>megaplasmid pDF308</name>
</geneLocation>
<dbReference type="OrthoDB" id="9999875at2"/>
<keyword evidence="2" id="KW-1185">Reference proteome</keyword>
<accession>D3PEY4</accession>
<dbReference type="RefSeq" id="WP_013008996.1">
    <property type="nucleotide sequence ID" value="NC_013940.1"/>
</dbReference>
<dbReference type="KEGG" id="ddf:DEFDS_P155"/>
<dbReference type="HOGENOM" id="CLU_1022049_0_0_0"/>
<dbReference type="EMBL" id="AP011530">
    <property type="protein sequence ID" value="BAI81776.1"/>
    <property type="molecule type" value="Genomic_DNA"/>
</dbReference>
<dbReference type="AlphaFoldDB" id="D3PEY4"/>
<sequence>MTYEEALKKVRKGHFFEDKEVLKLVNEYGWTIAHEQAEFGWLTNDTEILKLSDKNGWTVAHEQAVHGWTTEDKKILKLATNTGWTVAHEQALQGWTTENREILKLANKNGWTVAHIQAKHKWITYDREILKLTDLTKRSVLGIIIEKNHNIICTDFDLLKLSYDGNNYVCHELAFNKAFLIKSKKIMTTYNNSNLFKMNTITKYLNYVHVLEINFEREILTYLKLLNNPLKFINRNLHSSENRQGKILLKRIKFYKLLNSLIKKYLLFNNIC</sequence>
<evidence type="ECO:0000313" key="1">
    <source>
        <dbReference type="EMBL" id="BAI81776.1"/>
    </source>
</evidence>
<proteinExistence type="predicted"/>
<evidence type="ECO:0000313" key="2">
    <source>
        <dbReference type="Proteomes" id="UP000001520"/>
    </source>
</evidence>
<keyword evidence="1" id="KW-0614">Plasmid</keyword>
<dbReference type="eggNOG" id="ENOG5033UR8">
    <property type="taxonomic scope" value="Bacteria"/>
</dbReference>
<protein>
    <submittedName>
        <fullName evidence="1">Uncharacterized protein</fullName>
    </submittedName>
</protein>
<dbReference type="Proteomes" id="UP000001520">
    <property type="component" value="Plasmid megaplasmid pDF308"/>
</dbReference>
<reference evidence="1 2" key="1">
    <citation type="journal article" date="2010" name="DNA Res.">
        <title>Bacterial lifestyle in a deep-sea hydrothermal vent chimney revealed by the genome sequence of the thermophilic bacterium Deferribacter desulfuricans SSM1.</title>
        <authorList>
            <person name="Takaki Y."/>
            <person name="Shimamura S."/>
            <person name="Nakagawa S."/>
            <person name="Fukuhara Y."/>
            <person name="Horikawa H."/>
            <person name="Ankai A."/>
            <person name="Harada T."/>
            <person name="Hosoyama A."/>
            <person name="Oguchi A."/>
            <person name="Fukui S."/>
            <person name="Fujita N."/>
            <person name="Takami H."/>
            <person name="Takai K."/>
        </authorList>
    </citation>
    <scope>NUCLEOTIDE SEQUENCE [LARGE SCALE GENOMIC DNA]</scope>
    <source>
        <strain evidence="2">DSM 14783 / JCM 11476 / NBRC 101012 / SSM1</strain>
        <plasmid evidence="2">Plasmid megaplasmid pDF308</plasmid>
    </source>
</reference>
<name>D3PEY4_DEFDS</name>